<sequence>MTINHINQLPNEVFLGIFKLLNKRDLISVQSVCIFWANLTQSNDIWKQLYQRESFHAKFLKIYNNDKQSFQSCYKTYSIAQQNFKRFSYQSTILIGHSENITSIQFNGTLNQIISSSFDKTIRIWDYNNLSNVKTIDFNSTIMDMQLDYTNTNLICGSDRGHIYFLNLHDHKVQTILQAHYGFITSIQGNESSRIFCSASGKDKMIKMWDLQEDQLDRKLVRCLENDRAGVSNLVWSNRNSNVLYSSSGSEISQWDVEYGIQIRKLQTQSIINPDCLQVCNGMIASGGESKIMTLFDERMQFESKQIPHDSPVYAIQYDPSERRLVSGHGQDNNNVNVWDTDQCIVSKYHNIHSSSVNILHLDRKRVISASLDSNIVVWDCDEPQEMAYKLKGHTSMIRTCYFDDSKIISGSLDNSVILWDFANSTQQNENYNNNNNRCMIM</sequence>
<evidence type="ECO:0000256" key="1">
    <source>
        <dbReference type="ARBA" id="ARBA00022574"/>
    </source>
</evidence>
<dbReference type="SUPFAM" id="SSF50978">
    <property type="entry name" value="WD40 repeat-like"/>
    <property type="match status" value="1"/>
</dbReference>
<dbReference type="InParanoid" id="A0A152A3H9"/>
<dbReference type="PROSITE" id="PS50082">
    <property type="entry name" value="WD_REPEATS_2"/>
    <property type="match status" value="3"/>
</dbReference>
<feature type="domain" description="F-box" evidence="4">
    <location>
        <begin position="3"/>
        <end position="49"/>
    </location>
</feature>
<comment type="caution">
    <text evidence="5">The sequence shown here is derived from an EMBL/GenBank/DDBJ whole genome shotgun (WGS) entry which is preliminary data.</text>
</comment>
<keyword evidence="1 3" id="KW-0853">WD repeat</keyword>
<name>A0A152A3H9_TIELA</name>
<dbReference type="PROSITE" id="PS00678">
    <property type="entry name" value="WD_REPEATS_1"/>
    <property type="match status" value="1"/>
</dbReference>
<feature type="repeat" description="WD" evidence="3">
    <location>
        <begin position="94"/>
        <end position="135"/>
    </location>
</feature>
<evidence type="ECO:0000256" key="2">
    <source>
        <dbReference type="ARBA" id="ARBA00022737"/>
    </source>
</evidence>
<dbReference type="InterPro" id="IPR001810">
    <property type="entry name" value="F-box_dom"/>
</dbReference>
<dbReference type="Gene3D" id="1.20.1280.50">
    <property type="match status" value="1"/>
</dbReference>
<dbReference type="SUPFAM" id="SSF81383">
    <property type="entry name" value="F-box domain"/>
    <property type="match status" value="1"/>
</dbReference>
<feature type="repeat" description="WD" evidence="3">
    <location>
        <begin position="177"/>
        <end position="219"/>
    </location>
</feature>
<dbReference type="InterPro" id="IPR056828">
    <property type="entry name" value="Beta-prop_TEP1_C"/>
</dbReference>
<accession>A0A152A3H9</accession>
<dbReference type="InterPro" id="IPR036047">
    <property type="entry name" value="F-box-like_dom_sf"/>
</dbReference>
<reference evidence="5 6" key="1">
    <citation type="submission" date="2015-12" db="EMBL/GenBank/DDBJ databases">
        <title>Dictyostelia acquired genes for synthesis and detection of signals that induce cell-type specialization by lateral gene transfer from prokaryotes.</title>
        <authorList>
            <person name="Gloeckner G."/>
            <person name="Schaap P."/>
        </authorList>
    </citation>
    <scope>NUCLEOTIDE SEQUENCE [LARGE SCALE GENOMIC DNA]</scope>
    <source>
        <strain evidence="5 6">TK</strain>
    </source>
</reference>
<proteinExistence type="predicted"/>
<dbReference type="InterPro" id="IPR036322">
    <property type="entry name" value="WD40_repeat_dom_sf"/>
</dbReference>
<dbReference type="InterPro" id="IPR020472">
    <property type="entry name" value="WD40_PAC1"/>
</dbReference>
<dbReference type="PANTHER" id="PTHR22847:SF625">
    <property type="entry name" value="WD40 REPEAT-CONTAINING PROTEIN"/>
    <property type="match status" value="1"/>
</dbReference>
<evidence type="ECO:0000313" key="6">
    <source>
        <dbReference type="Proteomes" id="UP000076078"/>
    </source>
</evidence>
<dbReference type="PRINTS" id="PR00320">
    <property type="entry name" value="GPROTEINBRPT"/>
</dbReference>
<dbReference type="OMA" id="SHEIAVC"/>
<evidence type="ECO:0000256" key="3">
    <source>
        <dbReference type="PROSITE-ProRule" id="PRU00221"/>
    </source>
</evidence>
<dbReference type="PANTHER" id="PTHR22847">
    <property type="entry name" value="WD40 REPEAT PROTEIN"/>
    <property type="match status" value="1"/>
</dbReference>
<dbReference type="Pfam" id="PF25048">
    <property type="entry name" value="Beta-prop_TEP1_C"/>
    <property type="match status" value="1"/>
</dbReference>
<dbReference type="Gene3D" id="2.130.10.10">
    <property type="entry name" value="YVTN repeat-like/Quinoprotein amine dehydrogenase"/>
    <property type="match status" value="2"/>
</dbReference>
<protein>
    <submittedName>
        <fullName evidence="5">WD40 repeat-containing protein</fullName>
    </submittedName>
</protein>
<dbReference type="OrthoDB" id="19711at2759"/>
<organism evidence="5 6">
    <name type="scientific">Tieghemostelium lacteum</name>
    <name type="common">Slime mold</name>
    <name type="synonym">Dictyostelium lacteum</name>
    <dbReference type="NCBI Taxonomy" id="361077"/>
    <lineage>
        <taxon>Eukaryota</taxon>
        <taxon>Amoebozoa</taxon>
        <taxon>Evosea</taxon>
        <taxon>Eumycetozoa</taxon>
        <taxon>Dictyostelia</taxon>
        <taxon>Dictyosteliales</taxon>
        <taxon>Raperosteliaceae</taxon>
        <taxon>Tieghemostelium</taxon>
    </lineage>
</organism>
<keyword evidence="2" id="KW-0677">Repeat</keyword>
<dbReference type="AlphaFoldDB" id="A0A152A3H9"/>
<keyword evidence="6" id="KW-1185">Reference proteome</keyword>
<dbReference type="Pfam" id="PF00400">
    <property type="entry name" value="WD40"/>
    <property type="match status" value="4"/>
</dbReference>
<dbReference type="InterPro" id="IPR015943">
    <property type="entry name" value="WD40/YVTN_repeat-like_dom_sf"/>
</dbReference>
<evidence type="ECO:0000313" key="5">
    <source>
        <dbReference type="EMBL" id="KYR00770.1"/>
    </source>
</evidence>
<dbReference type="SMART" id="SM00320">
    <property type="entry name" value="WD40"/>
    <property type="match status" value="7"/>
</dbReference>
<dbReference type="Pfam" id="PF12937">
    <property type="entry name" value="F-box-like"/>
    <property type="match status" value="1"/>
</dbReference>
<dbReference type="Proteomes" id="UP000076078">
    <property type="component" value="Unassembled WGS sequence"/>
</dbReference>
<dbReference type="STRING" id="361077.A0A152A3H9"/>
<dbReference type="EMBL" id="LODT01000013">
    <property type="protein sequence ID" value="KYR00770.1"/>
    <property type="molecule type" value="Genomic_DNA"/>
</dbReference>
<dbReference type="PROSITE" id="PS50181">
    <property type="entry name" value="FBOX"/>
    <property type="match status" value="1"/>
</dbReference>
<dbReference type="InterPro" id="IPR001680">
    <property type="entry name" value="WD40_rpt"/>
</dbReference>
<feature type="repeat" description="WD" evidence="3">
    <location>
        <begin position="391"/>
        <end position="430"/>
    </location>
</feature>
<dbReference type="SMART" id="SM00256">
    <property type="entry name" value="FBOX"/>
    <property type="match status" value="1"/>
</dbReference>
<dbReference type="PROSITE" id="PS50294">
    <property type="entry name" value="WD_REPEATS_REGION"/>
    <property type="match status" value="2"/>
</dbReference>
<gene>
    <name evidence="5" type="ORF">DLAC_02813</name>
</gene>
<evidence type="ECO:0000259" key="4">
    <source>
        <dbReference type="PROSITE" id="PS50181"/>
    </source>
</evidence>
<dbReference type="InterPro" id="IPR019775">
    <property type="entry name" value="WD40_repeat_CS"/>
</dbReference>